<dbReference type="InParanoid" id="A0A1S3GVK0"/>
<evidence type="ECO:0000256" key="7">
    <source>
        <dbReference type="ARBA" id="ARBA00022940"/>
    </source>
</evidence>
<evidence type="ECO:0000256" key="2">
    <source>
        <dbReference type="ARBA" id="ARBA00004613"/>
    </source>
</evidence>
<dbReference type="PANTHER" id="PTHR15001:SF5">
    <property type="entry name" value="BETA-DEFENSIN"/>
    <property type="match status" value="1"/>
</dbReference>
<gene>
    <name evidence="13" type="primary">LOC106002367</name>
</gene>
<comment type="subcellular location">
    <subcellularLocation>
        <location evidence="2 10">Secreted</location>
    </subcellularLocation>
</comment>
<reference evidence="13" key="1">
    <citation type="submission" date="2025-08" db="UniProtKB">
        <authorList>
            <consortium name="RefSeq"/>
        </authorList>
    </citation>
    <scope>IDENTIFICATION</scope>
    <source>
        <tissue evidence="13">Kidney</tissue>
    </source>
</reference>
<evidence type="ECO:0000256" key="5">
    <source>
        <dbReference type="ARBA" id="ARBA00022529"/>
    </source>
</evidence>
<dbReference type="GeneID" id="106002367"/>
<proteinExistence type="inferred from homology"/>
<evidence type="ECO:0000313" key="12">
    <source>
        <dbReference type="Proteomes" id="UP000081671"/>
    </source>
</evidence>
<dbReference type="KEGG" id="dord:106002367"/>
<keyword evidence="12" id="KW-1185">Reference proteome</keyword>
<evidence type="ECO:0000256" key="1">
    <source>
        <dbReference type="ARBA" id="ARBA00002878"/>
    </source>
</evidence>
<evidence type="ECO:0000256" key="8">
    <source>
        <dbReference type="ARBA" id="ARBA00023022"/>
    </source>
</evidence>
<dbReference type="Gene3D" id="3.10.360.10">
    <property type="entry name" value="Antimicrobial Peptide, Beta-defensin 2, Chain A"/>
    <property type="match status" value="1"/>
</dbReference>
<dbReference type="RefSeq" id="XP_012892710.1">
    <property type="nucleotide sequence ID" value="XM_013037256.1"/>
</dbReference>
<feature type="domain" description="Beta-defensin" evidence="11">
    <location>
        <begin position="13"/>
        <end position="42"/>
    </location>
</feature>
<evidence type="ECO:0000256" key="3">
    <source>
        <dbReference type="ARBA" id="ARBA00007371"/>
    </source>
</evidence>
<dbReference type="GO" id="GO:0045087">
    <property type="term" value="P:innate immune response"/>
    <property type="evidence" value="ECO:0007669"/>
    <property type="project" value="InterPro"/>
</dbReference>
<dbReference type="OrthoDB" id="9532236at2759"/>
<evidence type="ECO:0000256" key="4">
    <source>
        <dbReference type="ARBA" id="ARBA00022525"/>
    </source>
</evidence>
<comment type="similarity">
    <text evidence="3 10">Belongs to the beta-defensin family.</text>
</comment>
<accession>A0A1S3GVK0</accession>
<dbReference type="GO" id="GO:0042742">
    <property type="term" value="P:defense response to bacterium"/>
    <property type="evidence" value="ECO:0007669"/>
    <property type="project" value="UniProtKB-UniRule"/>
</dbReference>
<dbReference type="AlphaFoldDB" id="A0A1S3GVK0"/>
<dbReference type="InterPro" id="IPR050544">
    <property type="entry name" value="Beta-defensin"/>
</dbReference>
<keyword evidence="6" id="KW-0732">Signal</keyword>
<evidence type="ECO:0000256" key="6">
    <source>
        <dbReference type="ARBA" id="ARBA00022729"/>
    </source>
</evidence>
<keyword evidence="7 10" id="KW-0211">Defensin</keyword>
<dbReference type="Proteomes" id="UP000081671">
    <property type="component" value="Unplaced"/>
</dbReference>
<name>A0A1S3GVK0_DIPOR</name>
<comment type="function">
    <text evidence="1 10">Has antibacterial activity.</text>
</comment>
<sequence>MTVSTLCLGSTERCWNSRGICREQCYRSEKIYIFCPSGKLCCVKPKNQPLVT</sequence>
<dbReference type="Pfam" id="PF13841">
    <property type="entry name" value="Defensin_beta_2"/>
    <property type="match status" value="1"/>
</dbReference>
<evidence type="ECO:0000256" key="10">
    <source>
        <dbReference type="RuleBase" id="RU231113"/>
    </source>
</evidence>
<dbReference type="GO" id="GO:0005576">
    <property type="term" value="C:extracellular region"/>
    <property type="evidence" value="ECO:0007669"/>
    <property type="project" value="UniProtKB-SubCell"/>
</dbReference>
<keyword evidence="4 10" id="KW-0964">Secreted</keyword>
<evidence type="ECO:0000256" key="9">
    <source>
        <dbReference type="ARBA" id="ARBA00023157"/>
    </source>
</evidence>
<dbReference type="InterPro" id="IPR025933">
    <property type="entry name" value="Beta_defensin_dom"/>
</dbReference>
<organism evidence="12 13">
    <name type="scientific">Dipodomys ordii</name>
    <name type="common">Ord's kangaroo rat</name>
    <dbReference type="NCBI Taxonomy" id="10020"/>
    <lineage>
        <taxon>Eukaryota</taxon>
        <taxon>Metazoa</taxon>
        <taxon>Chordata</taxon>
        <taxon>Craniata</taxon>
        <taxon>Vertebrata</taxon>
        <taxon>Euteleostomi</taxon>
        <taxon>Mammalia</taxon>
        <taxon>Eutheria</taxon>
        <taxon>Euarchontoglires</taxon>
        <taxon>Glires</taxon>
        <taxon>Rodentia</taxon>
        <taxon>Castorimorpha</taxon>
        <taxon>Heteromyidae</taxon>
        <taxon>Dipodomyinae</taxon>
        <taxon>Dipodomys</taxon>
    </lineage>
</organism>
<keyword evidence="8 10" id="KW-0044">Antibiotic</keyword>
<evidence type="ECO:0000259" key="11">
    <source>
        <dbReference type="Pfam" id="PF13841"/>
    </source>
</evidence>
<keyword evidence="9" id="KW-1015">Disulfide bond</keyword>
<protein>
    <recommendedName>
        <fullName evidence="10">Beta-defensin</fullName>
    </recommendedName>
</protein>
<keyword evidence="5 10" id="KW-0929">Antimicrobial</keyword>
<dbReference type="PANTHER" id="PTHR15001">
    <property type="entry name" value="BETA-DEFENSIN 123-RELATED"/>
    <property type="match status" value="1"/>
</dbReference>
<evidence type="ECO:0000313" key="13">
    <source>
        <dbReference type="RefSeq" id="XP_012892710.1"/>
    </source>
</evidence>